<dbReference type="InterPro" id="IPR000073">
    <property type="entry name" value="AB_hydrolase_1"/>
</dbReference>
<keyword evidence="2" id="KW-0378">Hydrolase</keyword>
<proteinExistence type="predicted"/>
<reference evidence="2 3" key="1">
    <citation type="submission" date="2014-12" db="EMBL/GenBank/DDBJ databases">
        <title>Denitrispirillum autotrophicum gen. nov., sp. nov., Denitrifying, Facultatively Autotrophic Bacteria Isolated from Rice Paddy Soil.</title>
        <authorList>
            <person name="Ishii S."/>
            <person name="Ashida N."/>
            <person name="Ohno H."/>
            <person name="Otsuka S."/>
            <person name="Yokota A."/>
            <person name="Senoo K."/>
        </authorList>
    </citation>
    <scope>NUCLEOTIDE SEQUENCE [LARGE SCALE GENOMIC DNA]</scope>
    <source>
        <strain evidence="2 3">TSA66</strain>
    </source>
</reference>
<name>A0A0C2BI17_9BURK</name>
<organism evidence="2 3">
    <name type="scientific">Noviherbaspirillum autotrophicum</name>
    <dbReference type="NCBI Taxonomy" id="709839"/>
    <lineage>
        <taxon>Bacteria</taxon>
        <taxon>Pseudomonadati</taxon>
        <taxon>Pseudomonadota</taxon>
        <taxon>Betaproteobacteria</taxon>
        <taxon>Burkholderiales</taxon>
        <taxon>Oxalobacteraceae</taxon>
        <taxon>Noviherbaspirillum</taxon>
    </lineage>
</organism>
<comment type="caution">
    <text evidence="2">The sequence shown here is derived from an EMBL/GenBank/DDBJ whole genome shotgun (WGS) entry which is preliminary data.</text>
</comment>
<accession>A0A0C2BI17</accession>
<evidence type="ECO:0000259" key="1">
    <source>
        <dbReference type="Pfam" id="PF12697"/>
    </source>
</evidence>
<sequence>MTKPILHFAHANSYPAGTYRVFFKHLAKNYDVQALDMHAHNPAYPVRDGWTALARELTDELAARYTQPVILAGHSMGGMLSLMAAKARPELVRCVVMLDSPVVAGWRALLLGVAKRIGVDKKFSPAQFSENRRHLWPDADAAYRHYASKAMFAAWPPQVLRDYIEHGLKPHPQGVTLRFTRETETAVYRSLPHHVGAQVRRGFPVPVGFVGGTESVECRQAGLAATRRLVGRHFAQVPGGHLFPMESPAIAAHAVHAMIQSLLQS</sequence>
<dbReference type="InterPro" id="IPR029058">
    <property type="entry name" value="AB_hydrolase_fold"/>
</dbReference>
<dbReference type="OrthoDB" id="5729753at2"/>
<gene>
    <name evidence="2" type="ORF">TSA66_08545</name>
</gene>
<dbReference type="Gene3D" id="3.40.50.1820">
    <property type="entry name" value="alpha/beta hydrolase"/>
    <property type="match status" value="1"/>
</dbReference>
<dbReference type="GO" id="GO:0016787">
    <property type="term" value="F:hydrolase activity"/>
    <property type="evidence" value="ECO:0007669"/>
    <property type="project" value="UniProtKB-KW"/>
</dbReference>
<dbReference type="Pfam" id="PF12697">
    <property type="entry name" value="Abhydrolase_6"/>
    <property type="match status" value="1"/>
</dbReference>
<dbReference type="SUPFAM" id="SSF53474">
    <property type="entry name" value="alpha/beta-Hydrolases"/>
    <property type="match status" value="1"/>
</dbReference>
<dbReference type="STRING" id="709839.TSA66_08545"/>
<dbReference type="Proteomes" id="UP000031572">
    <property type="component" value="Unassembled WGS sequence"/>
</dbReference>
<keyword evidence="3" id="KW-1185">Reference proteome</keyword>
<dbReference type="RefSeq" id="WP_040039683.1">
    <property type="nucleotide sequence ID" value="NZ_JWJG01000028.1"/>
</dbReference>
<feature type="domain" description="AB hydrolase-1" evidence="1">
    <location>
        <begin position="8"/>
        <end position="249"/>
    </location>
</feature>
<protein>
    <submittedName>
        <fullName evidence="2">Alpha/beta hydrolase</fullName>
    </submittedName>
</protein>
<dbReference type="InterPro" id="IPR050228">
    <property type="entry name" value="Carboxylesterase_BioH"/>
</dbReference>
<dbReference type="PANTHER" id="PTHR43194">
    <property type="entry name" value="HYDROLASE ALPHA/BETA FOLD FAMILY"/>
    <property type="match status" value="1"/>
</dbReference>
<dbReference type="PANTHER" id="PTHR43194:SF2">
    <property type="entry name" value="PEROXISOMAL MEMBRANE PROTEIN LPX1"/>
    <property type="match status" value="1"/>
</dbReference>
<evidence type="ECO:0000313" key="2">
    <source>
        <dbReference type="EMBL" id="KIF80860.1"/>
    </source>
</evidence>
<dbReference type="EMBL" id="JWJG01000028">
    <property type="protein sequence ID" value="KIF80860.1"/>
    <property type="molecule type" value="Genomic_DNA"/>
</dbReference>
<dbReference type="AlphaFoldDB" id="A0A0C2BI17"/>
<evidence type="ECO:0000313" key="3">
    <source>
        <dbReference type="Proteomes" id="UP000031572"/>
    </source>
</evidence>